<dbReference type="OrthoDB" id="10262720at2759"/>
<keyword evidence="3" id="KW-1185">Reference proteome</keyword>
<keyword evidence="1" id="KW-0812">Transmembrane</keyword>
<evidence type="ECO:0000313" key="2">
    <source>
        <dbReference type="EMBL" id="OEU21058.1"/>
    </source>
</evidence>
<evidence type="ECO:0000313" key="3">
    <source>
        <dbReference type="Proteomes" id="UP000095751"/>
    </source>
</evidence>
<dbReference type="InParanoid" id="A0A1E7FSE3"/>
<evidence type="ECO:0000256" key="1">
    <source>
        <dbReference type="SAM" id="Phobius"/>
    </source>
</evidence>
<keyword evidence="1" id="KW-0472">Membrane</keyword>
<sequence>MSKEDFTFLLRKLTPTQFENMSERTIQVGMKVDREGRFIVSIFDENDPEQVRKRDRFEKIKKGEEVVGELEYIKDMILAESDITNEQITLIVALVSVLVLYIAVKMVFADPLEDGSSVLG</sequence>
<accession>A0A1E7FSE3</accession>
<proteinExistence type="predicted"/>
<name>A0A1E7FSE3_9STRA</name>
<keyword evidence="1" id="KW-1133">Transmembrane helix</keyword>
<dbReference type="EMBL" id="KV784354">
    <property type="protein sequence ID" value="OEU21058.1"/>
    <property type="molecule type" value="Genomic_DNA"/>
</dbReference>
<dbReference type="KEGG" id="fcy:FRACYDRAFT_267848"/>
<gene>
    <name evidence="2" type="ORF">FRACYDRAFT_267848</name>
</gene>
<feature type="transmembrane region" description="Helical" evidence="1">
    <location>
        <begin position="88"/>
        <end position="108"/>
    </location>
</feature>
<organism evidence="2 3">
    <name type="scientific">Fragilariopsis cylindrus CCMP1102</name>
    <dbReference type="NCBI Taxonomy" id="635003"/>
    <lineage>
        <taxon>Eukaryota</taxon>
        <taxon>Sar</taxon>
        <taxon>Stramenopiles</taxon>
        <taxon>Ochrophyta</taxon>
        <taxon>Bacillariophyta</taxon>
        <taxon>Bacillariophyceae</taxon>
        <taxon>Bacillariophycidae</taxon>
        <taxon>Bacillariales</taxon>
        <taxon>Bacillariaceae</taxon>
        <taxon>Fragilariopsis</taxon>
    </lineage>
</organism>
<dbReference type="AlphaFoldDB" id="A0A1E7FSE3"/>
<reference evidence="2 3" key="1">
    <citation type="submission" date="2016-09" db="EMBL/GenBank/DDBJ databases">
        <title>Extensive genetic diversity and differential bi-allelic expression allows diatom success in the polar Southern Ocean.</title>
        <authorList>
            <consortium name="DOE Joint Genome Institute"/>
            <person name="Mock T."/>
            <person name="Otillar R.P."/>
            <person name="Strauss J."/>
            <person name="Dupont C."/>
            <person name="Frickenhaus S."/>
            <person name="Maumus F."/>
            <person name="Mcmullan M."/>
            <person name="Sanges R."/>
            <person name="Schmutz J."/>
            <person name="Toseland A."/>
            <person name="Valas R."/>
            <person name="Veluchamy A."/>
            <person name="Ward B.J."/>
            <person name="Allen A."/>
            <person name="Barry K."/>
            <person name="Falciatore A."/>
            <person name="Ferrante M."/>
            <person name="Fortunato A.E."/>
            <person name="Gloeckner G."/>
            <person name="Gruber A."/>
            <person name="Hipkin R."/>
            <person name="Janech M."/>
            <person name="Kroth P."/>
            <person name="Leese F."/>
            <person name="Lindquist E."/>
            <person name="Lyon B.R."/>
            <person name="Martin J."/>
            <person name="Mayer C."/>
            <person name="Parker M."/>
            <person name="Quesneville H."/>
            <person name="Raymond J."/>
            <person name="Uhlig C."/>
            <person name="Valentin K.U."/>
            <person name="Worden A.Z."/>
            <person name="Armbrust E.V."/>
            <person name="Bowler C."/>
            <person name="Green B."/>
            <person name="Moulton V."/>
            <person name="Van Oosterhout C."/>
            <person name="Grigoriev I."/>
        </authorList>
    </citation>
    <scope>NUCLEOTIDE SEQUENCE [LARGE SCALE GENOMIC DNA]</scope>
    <source>
        <strain evidence="2 3">CCMP1102</strain>
    </source>
</reference>
<dbReference type="Proteomes" id="UP000095751">
    <property type="component" value="Unassembled WGS sequence"/>
</dbReference>
<protein>
    <submittedName>
        <fullName evidence="2">Uncharacterized protein</fullName>
    </submittedName>
</protein>